<dbReference type="Gene3D" id="1.10.287.470">
    <property type="entry name" value="Helix hairpin bin"/>
    <property type="match status" value="1"/>
</dbReference>
<dbReference type="NCBIfam" id="TIGR01730">
    <property type="entry name" value="RND_mfp"/>
    <property type="match status" value="1"/>
</dbReference>
<evidence type="ECO:0000313" key="5">
    <source>
        <dbReference type="EMBL" id="OLQ73214.1"/>
    </source>
</evidence>
<evidence type="ECO:0000259" key="4">
    <source>
        <dbReference type="Pfam" id="PF25989"/>
    </source>
</evidence>
<dbReference type="InterPro" id="IPR006143">
    <property type="entry name" value="RND_pump_MFP"/>
</dbReference>
<accession>A0A1Q9GFL4</accession>
<evidence type="ECO:0000256" key="2">
    <source>
        <dbReference type="SAM" id="Coils"/>
    </source>
</evidence>
<dbReference type="InterPro" id="IPR058792">
    <property type="entry name" value="Beta-barrel_RND_2"/>
</dbReference>
<gene>
    <name evidence="5" type="ORF">BIT28_25695</name>
</gene>
<dbReference type="Pfam" id="PF25989">
    <property type="entry name" value="YknX_C"/>
    <property type="match status" value="1"/>
</dbReference>
<reference evidence="5 6" key="1">
    <citation type="submission" date="2016-09" db="EMBL/GenBank/DDBJ databases">
        <title>Photobacterium proteolyticum sp. nov. a protease producing bacterium isolated from ocean sediments of Laizhou Bay.</title>
        <authorList>
            <person name="Li Y."/>
        </authorList>
    </citation>
    <scope>NUCLEOTIDE SEQUENCE [LARGE SCALE GENOMIC DNA]</scope>
    <source>
        <strain evidence="5 6">13-12</strain>
    </source>
</reference>
<dbReference type="AlphaFoldDB" id="A0A1Q9GFL4"/>
<dbReference type="FunFam" id="2.40.30.170:FF:000010">
    <property type="entry name" value="Efflux RND transporter periplasmic adaptor subunit"/>
    <property type="match status" value="1"/>
</dbReference>
<dbReference type="EMBL" id="MJIL01000088">
    <property type="protein sequence ID" value="OLQ73214.1"/>
    <property type="molecule type" value="Genomic_DNA"/>
</dbReference>
<feature type="domain" description="CusB-like beta-barrel" evidence="3">
    <location>
        <begin position="199"/>
        <end position="270"/>
    </location>
</feature>
<proteinExistence type="inferred from homology"/>
<evidence type="ECO:0000313" key="6">
    <source>
        <dbReference type="Proteomes" id="UP000186905"/>
    </source>
</evidence>
<dbReference type="Gene3D" id="2.40.50.100">
    <property type="match status" value="1"/>
</dbReference>
<dbReference type="GO" id="GO:0015562">
    <property type="term" value="F:efflux transmembrane transporter activity"/>
    <property type="evidence" value="ECO:0007669"/>
    <property type="project" value="TreeGrafter"/>
</dbReference>
<keyword evidence="2" id="KW-0175">Coiled coil</keyword>
<dbReference type="Gene3D" id="2.40.30.170">
    <property type="match status" value="1"/>
</dbReference>
<sequence length="358" mass="39174">MKITLIIGMILLAGLVAGVWYKEQGRNLGPSASRGGGTPSVVVAVVSRQSVRREVEALGTIKSRESVVLSAKVTEKVEQVHFRDGQLVSAGDLLVTLRSGEQKAKVRAAKANLKEQQREYKRIEGLVRSNTVASSELDKLYTDIEIARAVLAQNQAELDARFIQAPFAGVLGFRQISPGALLTPGTMITTLDDLAKVNLDFTVPEQFIGQLRLGSDIEGQVAAFPKRQFAGRVTGIDSRVNPLTRAIVVRAEINNPDLMLRPGMLMTLSLIVEKRVGLVVPEEALVPRQRHNYVFVVNSDNVVEQRQVDIGFRSRGEAEILGGVAEGEQIITRGIQRVRPGQVVETRTSERFSYQEAG</sequence>
<dbReference type="STRING" id="1903952.BIT28_25695"/>
<protein>
    <submittedName>
        <fullName evidence="5">Efflux transporter periplasmic adaptor subunit</fullName>
    </submittedName>
</protein>
<dbReference type="GO" id="GO:1990281">
    <property type="term" value="C:efflux pump complex"/>
    <property type="evidence" value="ECO:0007669"/>
    <property type="project" value="TreeGrafter"/>
</dbReference>
<comment type="similarity">
    <text evidence="1">Belongs to the membrane fusion protein (MFP) (TC 8.A.1) family.</text>
</comment>
<name>A0A1Q9GFL4_9GAMM</name>
<keyword evidence="6" id="KW-1185">Reference proteome</keyword>
<dbReference type="InterPro" id="IPR058637">
    <property type="entry name" value="YknX-like_C"/>
</dbReference>
<comment type="caution">
    <text evidence="5">The sequence shown here is derived from an EMBL/GenBank/DDBJ whole genome shotgun (WGS) entry which is preliminary data.</text>
</comment>
<dbReference type="PANTHER" id="PTHR30469:SF16">
    <property type="entry name" value="HAE1 FAMILY EFFLUX PUMP MFP COMPONENT"/>
    <property type="match status" value="1"/>
</dbReference>
<evidence type="ECO:0000259" key="3">
    <source>
        <dbReference type="Pfam" id="PF25954"/>
    </source>
</evidence>
<feature type="coiled-coil region" evidence="2">
    <location>
        <begin position="99"/>
        <end position="126"/>
    </location>
</feature>
<dbReference type="PANTHER" id="PTHR30469">
    <property type="entry name" value="MULTIDRUG RESISTANCE PROTEIN MDTA"/>
    <property type="match status" value="1"/>
</dbReference>
<dbReference type="Gene3D" id="2.40.420.20">
    <property type="match status" value="1"/>
</dbReference>
<organism evidence="5 6">
    <name type="scientific">Photobacterium proteolyticum</name>
    <dbReference type="NCBI Taxonomy" id="1903952"/>
    <lineage>
        <taxon>Bacteria</taxon>
        <taxon>Pseudomonadati</taxon>
        <taxon>Pseudomonadota</taxon>
        <taxon>Gammaproteobacteria</taxon>
        <taxon>Vibrionales</taxon>
        <taxon>Vibrionaceae</taxon>
        <taxon>Photobacterium</taxon>
    </lineage>
</organism>
<dbReference type="SUPFAM" id="SSF111369">
    <property type="entry name" value="HlyD-like secretion proteins"/>
    <property type="match status" value="1"/>
</dbReference>
<evidence type="ECO:0000256" key="1">
    <source>
        <dbReference type="ARBA" id="ARBA00009477"/>
    </source>
</evidence>
<dbReference type="Proteomes" id="UP000186905">
    <property type="component" value="Unassembled WGS sequence"/>
</dbReference>
<dbReference type="Pfam" id="PF25954">
    <property type="entry name" value="Beta-barrel_RND_2"/>
    <property type="match status" value="1"/>
</dbReference>
<feature type="domain" description="YknX-like C-terminal permuted SH3-like" evidence="4">
    <location>
        <begin position="277"/>
        <end position="345"/>
    </location>
</feature>
<dbReference type="RefSeq" id="WP_075766682.1">
    <property type="nucleotide sequence ID" value="NZ_MJIL01000088.1"/>
</dbReference>